<sequence>MLAISRQNLIKELLQENKSVTIADLAVRMNVTRETIRRDLRAMEQEHELIRTHGGAYILDGVQNDLDISTRQVLKTEEKKTIALKCDALIQTGEIIYLDNSTTAWFIANKIASRKLTVVTNSLEIANILSSSQTINLFLIGGEYSPRTKSFEGSSAHRSLRQYFFDKAFISCRSIDMEFGATDTSDNSAVIHYLALSHAKQKYLAVDHSKLNNVSFTSVIPLNELDGIILDTEFSPEWKDFLDKNNVRYY</sequence>
<evidence type="ECO:0000313" key="6">
    <source>
        <dbReference type="Proteomes" id="UP000095645"/>
    </source>
</evidence>
<dbReference type="SUPFAM" id="SSF46785">
    <property type="entry name" value="Winged helix' DNA-binding domain"/>
    <property type="match status" value="1"/>
</dbReference>
<reference evidence="5 6" key="1">
    <citation type="submission" date="2015-09" db="EMBL/GenBank/DDBJ databases">
        <authorList>
            <consortium name="Pathogen Informatics"/>
        </authorList>
    </citation>
    <scope>NUCLEOTIDE SEQUENCE [LARGE SCALE GENOMIC DNA]</scope>
    <source>
        <strain evidence="5 6">2789STDY5834861</strain>
    </source>
</reference>
<evidence type="ECO:0000256" key="3">
    <source>
        <dbReference type="ARBA" id="ARBA00023163"/>
    </source>
</evidence>
<dbReference type="InterPro" id="IPR001034">
    <property type="entry name" value="DeoR_HTH"/>
</dbReference>
<evidence type="ECO:0000313" key="5">
    <source>
        <dbReference type="EMBL" id="CUN43134.1"/>
    </source>
</evidence>
<accession>A0A173WUV6</accession>
<keyword evidence="1" id="KW-0805">Transcription regulation</keyword>
<evidence type="ECO:0000259" key="4">
    <source>
        <dbReference type="PROSITE" id="PS51000"/>
    </source>
</evidence>
<dbReference type="PANTHER" id="PTHR30363">
    <property type="entry name" value="HTH-TYPE TRANSCRIPTIONAL REGULATOR SRLR-RELATED"/>
    <property type="match status" value="1"/>
</dbReference>
<dbReference type="InterPro" id="IPR036390">
    <property type="entry name" value="WH_DNA-bd_sf"/>
</dbReference>
<dbReference type="InterPro" id="IPR036388">
    <property type="entry name" value="WH-like_DNA-bd_sf"/>
</dbReference>
<feature type="domain" description="HTH deoR-type" evidence="4">
    <location>
        <begin position="3"/>
        <end position="58"/>
    </location>
</feature>
<dbReference type="InterPro" id="IPR037171">
    <property type="entry name" value="NagB/RpiA_transferase-like"/>
</dbReference>
<dbReference type="RefSeq" id="WP_026648415.1">
    <property type="nucleotide sequence ID" value="NZ_CYZP01000001.1"/>
</dbReference>
<organism evidence="5 6">
    <name type="scientific">Blautia obeum</name>
    <dbReference type="NCBI Taxonomy" id="40520"/>
    <lineage>
        <taxon>Bacteria</taxon>
        <taxon>Bacillati</taxon>
        <taxon>Bacillota</taxon>
        <taxon>Clostridia</taxon>
        <taxon>Lachnospirales</taxon>
        <taxon>Lachnospiraceae</taxon>
        <taxon>Blautia</taxon>
    </lineage>
</organism>
<evidence type="ECO:0000256" key="1">
    <source>
        <dbReference type="ARBA" id="ARBA00023015"/>
    </source>
</evidence>
<dbReference type="EMBL" id="CYZP01000001">
    <property type="protein sequence ID" value="CUN43134.1"/>
    <property type="molecule type" value="Genomic_DNA"/>
</dbReference>
<dbReference type="PANTHER" id="PTHR30363:SF44">
    <property type="entry name" value="AGA OPERON TRANSCRIPTIONAL REPRESSOR-RELATED"/>
    <property type="match status" value="1"/>
</dbReference>
<name>A0A173WUV6_9FIRM</name>
<dbReference type="InterPro" id="IPR050313">
    <property type="entry name" value="Carb_Metab_HTH_regulators"/>
</dbReference>
<dbReference type="GO" id="GO:0003677">
    <property type="term" value="F:DNA binding"/>
    <property type="evidence" value="ECO:0007669"/>
    <property type="project" value="UniProtKB-KW"/>
</dbReference>
<dbReference type="AlphaFoldDB" id="A0A173WUV6"/>
<gene>
    <name evidence="5" type="primary">glcR_2</name>
    <name evidence="5" type="ORF">ERS852476_00083</name>
</gene>
<dbReference type="Gene3D" id="3.40.50.1360">
    <property type="match status" value="1"/>
</dbReference>
<dbReference type="Pfam" id="PF00455">
    <property type="entry name" value="DeoRC"/>
    <property type="match status" value="1"/>
</dbReference>
<dbReference type="SMART" id="SM01134">
    <property type="entry name" value="DeoRC"/>
    <property type="match status" value="1"/>
</dbReference>
<keyword evidence="2" id="KW-0238">DNA-binding</keyword>
<dbReference type="SUPFAM" id="SSF100950">
    <property type="entry name" value="NagB/RpiA/CoA transferase-like"/>
    <property type="match status" value="1"/>
</dbReference>
<dbReference type="InterPro" id="IPR014036">
    <property type="entry name" value="DeoR-like_C"/>
</dbReference>
<dbReference type="Gene3D" id="1.10.10.10">
    <property type="entry name" value="Winged helix-like DNA-binding domain superfamily/Winged helix DNA-binding domain"/>
    <property type="match status" value="1"/>
</dbReference>
<proteinExistence type="predicted"/>
<keyword evidence="3" id="KW-0804">Transcription</keyword>
<evidence type="ECO:0000256" key="2">
    <source>
        <dbReference type="ARBA" id="ARBA00023125"/>
    </source>
</evidence>
<dbReference type="PRINTS" id="PR00037">
    <property type="entry name" value="HTHLACR"/>
</dbReference>
<protein>
    <submittedName>
        <fullName evidence="5">HTH-type transcriptional repressor glcR</fullName>
    </submittedName>
</protein>
<dbReference type="Proteomes" id="UP000095645">
    <property type="component" value="Unassembled WGS sequence"/>
</dbReference>
<dbReference type="PROSITE" id="PS00894">
    <property type="entry name" value="HTH_DEOR_1"/>
    <property type="match status" value="1"/>
</dbReference>
<dbReference type="InterPro" id="IPR018356">
    <property type="entry name" value="Tscrpt_reg_HTH_DeoR_CS"/>
</dbReference>
<dbReference type="PROSITE" id="PS51000">
    <property type="entry name" value="HTH_DEOR_2"/>
    <property type="match status" value="1"/>
</dbReference>
<dbReference type="GO" id="GO:0003700">
    <property type="term" value="F:DNA-binding transcription factor activity"/>
    <property type="evidence" value="ECO:0007669"/>
    <property type="project" value="InterPro"/>
</dbReference>
<dbReference type="SMART" id="SM00420">
    <property type="entry name" value="HTH_DEOR"/>
    <property type="match status" value="1"/>
</dbReference>
<dbReference type="Pfam" id="PF08220">
    <property type="entry name" value="HTH_DeoR"/>
    <property type="match status" value="1"/>
</dbReference>